<dbReference type="PROSITE" id="PS51133">
    <property type="entry name" value="ZF_TFIIS_2"/>
    <property type="match status" value="1"/>
</dbReference>
<feature type="binding site" evidence="8">
    <location>
        <position position="7"/>
    </location>
    <ligand>
        <name>Zn(2+)</name>
        <dbReference type="ChEBI" id="CHEBI:29105"/>
        <label>1</label>
    </ligand>
</feature>
<dbReference type="GO" id="GO:0008270">
    <property type="term" value="F:zinc ion binding"/>
    <property type="evidence" value="ECO:0007669"/>
    <property type="project" value="UniProtKB-KW"/>
</dbReference>
<dbReference type="InterPro" id="IPR034014">
    <property type="entry name" value="Zn_ribbon_RPC11_C"/>
</dbReference>
<dbReference type="GO" id="GO:0003676">
    <property type="term" value="F:nucleic acid binding"/>
    <property type="evidence" value="ECO:0007669"/>
    <property type="project" value="InterPro"/>
</dbReference>
<keyword evidence="3 8" id="KW-0479">Metal-binding</keyword>
<evidence type="ECO:0000256" key="4">
    <source>
        <dbReference type="ARBA" id="ARBA00022771"/>
    </source>
</evidence>
<keyword evidence="5 8" id="KW-0862">Zinc</keyword>
<gene>
    <name evidence="12" type="ORF">CC1G_09692</name>
</gene>
<dbReference type="OMA" id="MEFCDEC"/>
<feature type="binding site" evidence="8">
    <location>
        <position position="24"/>
    </location>
    <ligand>
        <name>Zn(2+)</name>
        <dbReference type="ChEBI" id="CHEBI:29105"/>
        <label>1</label>
    </ligand>
</feature>
<evidence type="ECO:0000313" key="13">
    <source>
        <dbReference type="Proteomes" id="UP000001861"/>
    </source>
</evidence>
<dbReference type="InterPro" id="IPR012164">
    <property type="entry name" value="Rpa12/Rpb9/Rpc10/TFS"/>
</dbReference>
<feature type="binding site" evidence="8">
    <location>
        <position position="71"/>
    </location>
    <ligand>
        <name>Zn(2+)</name>
        <dbReference type="ChEBI" id="CHEBI:29105"/>
        <label>2</label>
    </ligand>
</feature>
<dbReference type="OrthoDB" id="282152at2759"/>
<evidence type="ECO:0000313" key="12">
    <source>
        <dbReference type="EMBL" id="EAU87595.2"/>
    </source>
</evidence>
<evidence type="ECO:0000256" key="6">
    <source>
        <dbReference type="ARBA" id="ARBA00023242"/>
    </source>
</evidence>
<reference evidence="12 13" key="1">
    <citation type="journal article" date="2010" name="Proc. Natl. Acad. Sci. U.S.A.">
        <title>Insights into evolution of multicellular fungi from the assembled chromosomes of the mushroom Coprinopsis cinerea (Coprinus cinereus).</title>
        <authorList>
            <person name="Stajich J.E."/>
            <person name="Wilke S.K."/>
            <person name="Ahren D."/>
            <person name="Au C.H."/>
            <person name="Birren B.W."/>
            <person name="Borodovsky M."/>
            <person name="Burns C."/>
            <person name="Canback B."/>
            <person name="Casselton L.A."/>
            <person name="Cheng C.K."/>
            <person name="Deng J."/>
            <person name="Dietrich F.S."/>
            <person name="Fargo D.C."/>
            <person name="Farman M.L."/>
            <person name="Gathman A.C."/>
            <person name="Goldberg J."/>
            <person name="Guigo R."/>
            <person name="Hoegger P.J."/>
            <person name="Hooker J.B."/>
            <person name="Huggins A."/>
            <person name="James T.Y."/>
            <person name="Kamada T."/>
            <person name="Kilaru S."/>
            <person name="Kodira C."/>
            <person name="Kues U."/>
            <person name="Kupfer D."/>
            <person name="Kwan H.S."/>
            <person name="Lomsadze A."/>
            <person name="Li W."/>
            <person name="Lilly W.W."/>
            <person name="Ma L.J."/>
            <person name="Mackey A.J."/>
            <person name="Manning G."/>
            <person name="Martin F."/>
            <person name="Muraguchi H."/>
            <person name="Natvig D.O."/>
            <person name="Palmerini H."/>
            <person name="Ramesh M.A."/>
            <person name="Rehmeyer C.J."/>
            <person name="Roe B.A."/>
            <person name="Shenoy N."/>
            <person name="Stanke M."/>
            <person name="Ter-Hovhannisyan V."/>
            <person name="Tunlid A."/>
            <person name="Velagapudi R."/>
            <person name="Vision T.J."/>
            <person name="Zeng Q."/>
            <person name="Zolan M.E."/>
            <person name="Pukkila P.J."/>
        </authorList>
    </citation>
    <scope>NUCLEOTIDE SEQUENCE [LARGE SCALE GENOMIC DNA]</scope>
    <source>
        <strain evidence="13">Okayama-7 / 130 / ATCC MYA-4618 / FGSC 9003</strain>
    </source>
</reference>
<keyword evidence="2 7" id="KW-0240">DNA-directed RNA polymerase</keyword>
<dbReference type="HOGENOM" id="CLU_093932_3_0_1"/>
<evidence type="ECO:0000256" key="3">
    <source>
        <dbReference type="ARBA" id="ARBA00022723"/>
    </source>
</evidence>
<keyword evidence="7 10" id="KW-0804">Transcription</keyword>
<dbReference type="InterPro" id="IPR001222">
    <property type="entry name" value="Znf_TFIIS"/>
</dbReference>
<dbReference type="VEuPathDB" id="FungiDB:CC1G_09692"/>
<comment type="function">
    <text evidence="7">DNA-dependent RNA polymerase catalyzes the transcription of DNA into RNA using the four ribonucleoside triphosphates as substrates.</text>
</comment>
<keyword evidence="4 9" id="KW-0863">Zinc-finger</keyword>
<dbReference type="KEGG" id="cci:CC1G_09692"/>
<dbReference type="Gene3D" id="2.20.25.10">
    <property type="match status" value="1"/>
</dbReference>
<dbReference type="FunCoup" id="A8NJC4">
    <property type="interactions" value="202"/>
</dbReference>
<feature type="binding site" evidence="8">
    <location>
        <position position="27"/>
    </location>
    <ligand>
        <name>Zn(2+)</name>
        <dbReference type="ChEBI" id="CHEBI:29105"/>
        <label>1</label>
    </ligand>
</feature>
<organism evidence="12 13">
    <name type="scientific">Coprinopsis cinerea (strain Okayama-7 / 130 / ATCC MYA-4618 / FGSC 9003)</name>
    <name type="common">Inky cap fungus</name>
    <name type="synonym">Hormographiella aspergillata</name>
    <dbReference type="NCBI Taxonomy" id="240176"/>
    <lineage>
        <taxon>Eukaryota</taxon>
        <taxon>Fungi</taxon>
        <taxon>Dikarya</taxon>
        <taxon>Basidiomycota</taxon>
        <taxon>Agaricomycotina</taxon>
        <taxon>Agaricomycetes</taxon>
        <taxon>Agaricomycetidae</taxon>
        <taxon>Agaricales</taxon>
        <taxon>Agaricineae</taxon>
        <taxon>Psathyrellaceae</taxon>
        <taxon>Coprinopsis</taxon>
    </lineage>
</organism>
<comment type="subcellular location">
    <subcellularLocation>
        <location evidence="1 7">Nucleus</location>
    </subcellularLocation>
</comment>
<dbReference type="PANTHER" id="PTHR11239">
    <property type="entry name" value="DNA-DIRECTED RNA POLYMERASE"/>
    <property type="match status" value="1"/>
</dbReference>
<dbReference type="EMBL" id="AACS02000010">
    <property type="protein sequence ID" value="EAU87595.2"/>
    <property type="molecule type" value="Genomic_DNA"/>
</dbReference>
<feature type="binding site" evidence="8">
    <location>
        <position position="4"/>
    </location>
    <ligand>
        <name>Zn(2+)</name>
        <dbReference type="ChEBI" id="CHEBI:29105"/>
        <label>1</label>
    </ligand>
</feature>
<dbReference type="InterPro" id="IPR001529">
    <property type="entry name" value="Zn_ribbon_RPB9"/>
</dbReference>
<dbReference type="Pfam" id="PF01096">
    <property type="entry name" value="Zn_ribbon_TFIIS"/>
    <property type="match status" value="1"/>
</dbReference>
<evidence type="ECO:0000259" key="11">
    <source>
        <dbReference type="PROSITE" id="PS51133"/>
    </source>
</evidence>
<dbReference type="GO" id="GO:0006386">
    <property type="term" value="P:termination of RNA polymerase III transcription"/>
    <property type="evidence" value="ECO:0007669"/>
    <property type="project" value="TreeGrafter"/>
</dbReference>
<dbReference type="STRING" id="240176.A8NJC4"/>
<dbReference type="GO" id="GO:0005666">
    <property type="term" value="C:RNA polymerase III complex"/>
    <property type="evidence" value="ECO:0007669"/>
    <property type="project" value="TreeGrafter"/>
</dbReference>
<dbReference type="PIRSF" id="PIRSF005586">
    <property type="entry name" value="RNApol_RpoM"/>
    <property type="match status" value="1"/>
</dbReference>
<dbReference type="GO" id="GO:0055029">
    <property type="term" value="C:nuclear DNA-directed RNA polymerase complex"/>
    <property type="evidence" value="ECO:0007669"/>
    <property type="project" value="UniProtKB-ARBA"/>
</dbReference>
<keyword evidence="6 7" id="KW-0539">Nucleus</keyword>
<dbReference type="Pfam" id="PF02150">
    <property type="entry name" value="Zn_ribbon_RPB9"/>
    <property type="match status" value="1"/>
</dbReference>
<evidence type="ECO:0000256" key="1">
    <source>
        <dbReference type="ARBA" id="ARBA00004123"/>
    </source>
</evidence>
<evidence type="ECO:0000256" key="7">
    <source>
        <dbReference type="PIRNR" id="PIRNR005586"/>
    </source>
</evidence>
<feature type="domain" description="TFIIS-type" evidence="11">
    <location>
        <begin position="64"/>
        <end position="107"/>
    </location>
</feature>
<evidence type="ECO:0000256" key="5">
    <source>
        <dbReference type="ARBA" id="ARBA00022833"/>
    </source>
</evidence>
<evidence type="ECO:0000256" key="8">
    <source>
        <dbReference type="PIRSR" id="PIRSR005586-1"/>
    </source>
</evidence>
<keyword evidence="13" id="KW-1185">Reference proteome</keyword>
<dbReference type="PANTHER" id="PTHR11239:SF12">
    <property type="entry name" value="DNA-DIRECTED RNA POLYMERASE III SUBUNIT RPC10"/>
    <property type="match status" value="1"/>
</dbReference>
<name>A8NJC4_COPC7</name>
<feature type="zinc finger region" description="C4-type" evidence="9">
    <location>
        <begin position="4"/>
        <end position="27"/>
    </location>
</feature>
<evidence type="ECO:0000256" key="9">
    <source>
        <dbReference type="PIRSR" id="PIRSR005586-2"/>
    </source>
</evidence>
<protein>
    <recommendedName>
        <fullName evidence="7">DNA-directed RNA polymerase subunit</fullName>
    </recommendedName>
</protein>
<comment type="similarity">
    <text evidence="7 10">Belongs to the archaeal rpoM/eukaryotic RPA12/RPB9/RPC11 RNA polymerase family.</text>
</comment>
<dbReference type="GeneID" id="6010697"/>
<evidence type="ECO:0000256" key="10">
    <source>
        <dbReference type="RuleBase" id="RU003474"/>
    </source>
</evidence>
<feature type="binding site" evidence="8">
    <location>
        <position position="68"/>
    </location>
    <ligand>
        <name>Zn(2+)</name>
        <dbReference type="ChEBI" id="CHEBI:29105"/>
        <label>2</label>
    </ligand>
</feature>
<dbReference type="InParanoid" id="A8NJC4"/>
<comment type="caution">
    <text evidence="12">The sequence shown here is derived from an EMBL/GenBank/DDBJ whole genome shotgun (WGS) entry which is preliminary data.</text>
</comment>
<accession>A8NJC4</accession>
<dbReference type="SUPFAM" id="SSF57783">
    <property type="entry name" value="Zinc beta-ribbon"/>
    <property type="match status" value="1"/>
</dbReference>
<dbReference type="eggNOG" id="KOG2906">
    <property type="taxonomic scope" value="Eukaryota"/>
</dbReference>
<dbReference type="RefSeq" id="XP_001834192.2">
    <property type="nucleotide sequence ID" value="XM_001834140.2"/>
</dbReference>
<dbReference type="CDD" id="cd10509">
    <property type="entry name" value="Zn-ribbon_RPC11"/>
    <property type="match status" value="1"/>
</dbReference>
<dbReference type="SMART" id="SM00440">
    <property type="entry name" value="ZnF_C2C2"/>
    <property type="match status" value="1"/>
</dbReference>
<evidence type="ECO:0000256" key="2">
    <source>
        <dbReference type="ARBA" id="ARBA00022478"/>
    </source>
</evidence>
<dbReference type="GO" id="GO:0003899">
    <property type="term" value="F:DNA-directed RNA polymerase activity"/>
    <property type="evidence" value="ECO:0007669"/>
    <property type="project" value="InterPro"/>
</dbReference>
<sequence length="107" mass="12306">MLFCPTCANILVISQETGVNKWACNTCPYEFPITKQMTSRTRMQLKQVDDVLGGDEMWKHADQTQASCPKCNFDKAYFYQLQIRSADEPMTTFYRFVSLLQSSGFLP</sequence>
<dbReference type="SMART" id="SM00661">
    <property type="entry name" value="RPOL9"/>
    <property type="match status" value="1"/>
</dbReference>
<dbReference type="AlphaFoldDB" id="A8NJC4"/>
<proteinExistence type="inferred from homology"/>
<dbReference type="Proteomes" id="UP000001861">
    <property type="component" value="Unassembled WGS sequence"/>
</dbReference>